<dbReference type="AlphaFoldDB" id="A0ABD3AHG5"/>
<dbReference type="Pfam" id="PF14304">
    <property type="entry name" value="CSTF_C"/>
    <property type="match status" value="1"/>
</dbReference>
<feature type="region of interest" description="Disordered" evidence="4">
    <location>
        <begin position="74"/>
        <end position="96"/>
    </location>
</feature>
<evidence type="ECO:0000313" key="8">
    <source>
        <dbReference type="Proteomes" id="UP001630127"/>
    </source>
</evidence>
<sequence length="388" mass="41681">MAGKQVAGDGLSASLAGMSKNQLYDIMSQMKQLIDQNQQQARDILIQNPVLTKALFQAQIMLGMVQSPQAIPNVQPAASQNPQPSKSPIQKSNIQTASSLPSKIGLQDQTINQEPSQPATTVSSASVLPSNLQPPSLPSHPLQSAQQLKGNIPNQLTQMPLRQASQLPNMPHLSHHASSHLPSHLQPPMPSSSNQLQQPMQTTSIPHLAPLQPPLPTQQRPPMPTFPHHGHSQIGVNVGFQHSGAPQLNHSQPVYHSGTRPPAGPGPSFLLGQPPRPIQAPLQPPYQVGGSQLGTDFNQIVSSNQADRGSPWVSGIKQESTSGGQLPGLPQFPGLMGPGNQLSQSPSLTPEMEKALLQQVMSLTPEQINNLPPEQRNQVLQLQQMLRQ</sequence>
<dbReference type="Gene3D" id="1.25.40.630">
    <property type="match status" value="1"/>
</dbReference>
<dbReference type="PANTHER" id="PTHR47866:SF2">
    <property type="entry name" value="HYDROXYPROLINE-RICH GLYCOPROTEIN FAMILY PROTEIN"/>
    <property type="match status" value="1"/>
</dbReference>
<dbReference type="InterPro" id="IPR026896">
    <property type="entry name" value="CSTF_C"/>
</dbReference>
<feature type="region of interest" description="Disordered" evidence="4">
    <location>
        <begin position="169"/>
        <end position="280"/>
    </location>
</feature>
<feature type="compositionally biased region" description="Low complexity" evidence="4">
    <location>
        <begin position="126"/>
        <end position="145"/>
    </location>
</feature>
<dbReference type="FunFam" id="1.10.20.70:FF:000001">
    <property type="entry name" value="Cleavage stimulation factor subunit 2"/>
    <property type="match status" value="1"/>
</dbReference>
<feature type="region of interest" description="Disordered" evidence="4">
    <location>
        <begin position="111"/>
        <end position="145"/>
    </location>
</feature>
<dbReference type="EMBL" id="JBJUIK010000004">
    <property type="protein sequence ID" value="KAL3529278.1"/>
    <property type="molecule type" value="Genomic_DNA"/>
</dbReference>
<feature type="compositionally biased region" description="Low complexity" evidence="4">
    <location>
        <begin position="323"/>
        <end position="339"/>
    </location>
</feature>
<evidence type="ECO:0000259" key="5">
    <source>
        <dbReference type="Pfam" id="PF14304"/>
    </source>
</evidence>
<evidence type="ECO:0000256" key="1">
    <source>
        <dbReference type="ARBA" id="ARBA00004123"/>
    </source>
</evidence>
<reference evidence="7 8" key="1">
    <citation type="submission" date="2024-11" db="EMBL/GenBank/DDBJ databases">
        <title>A near-complete genome assembly of Cinchona calisaya.</title>
        <authorList>
            <person name="Lian D.C."/>
            <person name="Zhao X.W."/>
            <person name="Wei L."/>
        </authorList>
    </citation>
    <scope>NUCLEOTIDE SEQUENCE [LARGE SCALE GENOMIC DNA]</scope>
    <source>
        <tissue evidence="7">Nenye</tissue>
    </source>
</reference>
<keyword evidence="8" id="KW-1185">Reference proteome</keyword>
<comment type="subcellular location">
    <subcellularLocation>
        <location evidence="1">Nucleus</location>
    </subcellularLocation>
</comment>
<dbReference type="GO" id="GO:0003723">
    <property type="term" value="F:RNA binding"/>
    <property type="evidence" value="ECO:0007669"/>
    <property type="project" value="UniProtKB-KW"/>
</dbReference>
<feature type="domain" description="Cleavage stimulation factor subunit 2 hinge" evidence="6">
    <location>
        <begin position="6"/>
        <end position="67"/>
    </location>
</feature>
<dbReference type="Pfam" id="PF14327">
    <property type="entry name" value="CSTF2_hinge"/>
    <property type="match status" value="1"/>
</dbReference>
<dbReference type="InterPro" id="IPR025742">
    <property type="entry name" value="CSTF2_hinge"/>
</dbReference>
<gene>
    <name evidence="7" type="ORF">ACH5RR_008600</name>
</gene>
<evidence type="ECO:0000313" key="7">
    <source>
        <dbReference type="EMBL" id="KAL3529278.1"/>
    </source>
</evidence>
<dbReference type="PANTHER" id="PTHR47866">
    <property type="entry name" value="HYDROXYPROLINE-RICH GLYCOPROTEIN FAMILY PROTEIN"/>
    <property type="match status" value="1"/>
</dbReference>
<organism evidence="7 8">
    <name type="scientific">Cinchona calisaya</name>
    <dbReference type="NCBI Taxonomy" id="153742"/>
    <lineage>
        <taxon>Eukaryota</taxon>
        <taxon>Viridiplantae</taxon>
        <taxon>Streptophyta</taxon>
        <taxon>Embryophyta</taxon>
        <taxon>Tracheophyta</taxon>
        <taxon>Spermatophyta</taxon>
        <taxon>Magnoliopsida</taxon>
        <taxon>eudicotyledons</taxon>
        <taxon>Gunneridae</taxon>
        <taxon>Pentapetalae</taxon>
        <taxon>asterids</taxon>
        <taxon>lamiids</taxon>
        <taxon>Gentianales</taxon>
        <taxon>Rubiaceae</taxon>
        <taxon>Cinchonoideae</taxon>
        <taxon>Cinchoneae</taxon>
        <taxon>Cinchona</taxon>
    </lineage>
</organism>
<evidence type="ECO:0000259" key="6">
    <source>
        <dbReference type="Pfam" id="PF14327"/>
    </source>
</evidence>
<dbReference type="Gene3D" id="1.10.20.70">
    <property type="entry name" value="Transcription termination and cleavage factor, C-terminal domain"/>
    <property type="match status" value="1"/>
</dbReference>
<dbReference type="InterPro" id="IPR038192">
    <property type="entry name" value="CSTF_C_sf"/>
</dbReference>
<evidence type="ECO:0008006" key="9">
    <source>
        <dbReference type="Google" id="ProtNLM"/>
    </source>
</evidence>
<evidence type="ECO:0000256" key="4">
    <source>
        <dbReference type="SAM" id="MobiDB-lite"/>
    </source>
</evidence>
<keyword evidence="2" id="KW-0694">RNA-binding</keyword>
<protein>
    <recommendedName>
        <fullName evidence="9">Cleavage stimulating factor 64</fullName>
    </recommendedName>
</protein>
<proteinExistence type="predicted"/>
<feature type="compositionally biased region" description="Pro residues" evidence="4">
    <location>
        <begin position="211"/>
        <end position="225"/>
    </location>
</feature>
<feature type="compositionally biased region" description="Polar residues" evidence="4">
    <location>
        <begin position="244"/>
        <end position="254"/>
    </location>
</feature>
<keyword evidence="3" id="KW-0539">Nucleus</keyword>
<comment type="caution">
    <text evidence="7">The sequence shown here is derived from an EMBL/GenBank/DDBJ whole genome shotgun (WGS) entry which is preliminary data.</text>
</comment>
<dbReference type="Proteomes" id="UP001630127">
    <property type="component" value="Unassembled WGS sequence"/>
</dbReference>
<feature type="compositionally biased region" description="Polar residues" evidence="4">
    <location>
        <begin position="194"/>
        <end position="205"/>
    </location>
</feature>
<evidence type="ECO:0000256" key="2">
    <source>
        <dbReference type="ARBA" id="ARBA00022884"/>
    </source>
</evidence>
<dbReference type="GO" id="GO:0005634">
    <property type="term" value="C:nucleus"/>
    <property type="evidence" value="ECO:0007669"/>
    <property type="project" value="UniProtKB-SubCell"/>
</dbReference>
<feature type="region of interest" description="Disordered" evidence="4">
    <location>
        <begin position="305"/>
        <end position="348"/>
    </location>
</feature>
<name>A0ABD3AHG5_9GENT</name>
<feature type="compositionally biased region" description="Polar residues" evidence="4">
    <location>
        <begin position="111"/>
        <end position="125"/>
    </location>
</feature>
<accession>A0ABD3AHG5</accession>
<evidence type="ECO:0000256" key="3">
    <source>
        <dbReference type="ARBA" id="ARBA00023242"/>
    </source>
</evidence>
<feature type="domain" description="Transcription termination and cleavage factor C-terminal" evidence="5">
    <location>
        <begin position="354"/>
        <end position="388"/>
    </location>
</feature>